<proteinExistence type="predicted"/>
<dbReference type="Gene3D" id="3.90.1210.10">
    <property type="entry name" value="Antifreeze-like/N-acetylneuraminic acid synthase C-terminal domain"/>
    <property type="match status" value="1"/>
</dbReference>
<feature type="domain" description="SAF" evidence="5">
    <location>
        <begin position="184"/>
        <end position="246"/>
    </location>
</feature>
<protein>
    <submittedName>
        <fullName evidence="6">Flagellar basal body P-ring formation protein FlgA</fullName>
    </submittedName>
</protein>
<evidence type="ECO:0000259" key="5">
    <source>
        <dbReference type="SMART" id="SM00858"/>
    </source>
</evidence>
<comment type="caution">
    <text evidence="6">The sequence shown here is derived from an EMBL/GenBank/DDBJ whole genome shotgun (WGS) entry which is preliminary data.</text>
</comment>
<dbReference type="Gene3D" id="2.30.30.760">
    <property type="match status" value="1"/>
</dbReference>
<keyword evidence="7" id="KW-1185">Reference proteome</keyword>
<evidence type="ECO:0000313" key="6">
    <source>
        <dbReference type="EMBL" id="NHO32917.1"/>
    </source>
</evidence>
<evidence type="ECO:0000313" key="7">
    <source>
        <dbReference type="Proteomes" id="UP000615326"/>
    </source>
</evidence>
<organism evidence="6 7">
    <name type="scientific">Acetobacter fallax</name>
    <dbReference type="NCBI Taxonomy" id="1737473"/>
    <lineage>
        <taxon>Bacteria</taxon>
        <taxon>Pseudomonadati</taxon>
        <taxon>Pseudomonadota</taxon>
        <taxon>Alphaproteobacteria</taxon>
        <taxon>Acetobacterales</taxon>
        <taxon>Acetobacteraceae</taxon>
        <taxon>Acetobacter</taxon>
    </lineage>
</organism>
<evidence type="ECO:0000256" key="4">
    <source>
        <dbReference type="SAM" id="SignalP"/>
    </source>
</evidence>
<dbReference type="PANTHER" id="PTHR36307:SF1">
    <property type="entry name" value="FLAGELLA BASAL BODY P-RING FORMATION PROTEIN FLGA"/>
    <property type="match status" value="1"/>
</dbReference>
<dbReference type="SMART" id="SM00858">
    <property type="entry name" value="SAF"/>
    <property type="match status" value="1"/>
</dbReference>
<name>A0ABX0K935_9PROT</name>
<evidence type="ECO:0000256" key="3">
    <source>
        <dbReference type="ARBA" id="ARBA00022764"/>
    </source>
</evidence>
<sequence>MSRLPQYFLPVFALGLCLAALPSDAATLRKAAILHRAQVRLSDLFADLAPGQDCDLGPAPAPGQSQIIDGAQLEAIATQFGIDWPDASDTARVRLTRAARTITRDDIMPLITAELRKRGAPENAILDIPNFSGPTIAASQDETPHLANVVYDASHGRFSAYFTVPSDEGISSSFRADGTVSAQIDVVTALHDLSPGQIISRNDLDVINEDSRTLPARTISDPAAVVGQTARHTISAGSPLTPDQIIHVDLVEKGAPVILDISSTGLHLTASGIAVDSGALGERIHVLNPTSRMIVVGQIIDRTRVEVLPGSTPMPADQRVLRVAGVRSQRNI</sequence>
<comment type="subcellular location">
    <subcellularLocation>
        <location evidence="1">Periplasm</location>
    </subcellularLocation>
</comment>
<dbReference type="RefSeq" id="WP_173577449.1">
    <property type="nucleotide sequence ID" value="NZ_WOSW01000018.1"/>
</dbReference>
<keyword evidence="6" id="KW-0282">Flagellum</keyword>
<accession>A0ABX0K935</accession>
<dbReference type="Pfam" id="PF13144">
    <property type="entry name" value="ChapFlgA"/>
    <property type="match status" value="1"/>
</dbReference>
<keyword evidence="6" id="KW-0969">Cilium</keyword>
<dbReference type="InterPro" id="IPR017585">
    <property type="entry name" value="SAF_FlgA"/>
</dbReference>
<feature type="signal peptide" evidence="4">
    <location>
        <begin position="1"/>
        <end position="25"/>
    </location>
</feature>
<keyword evidence="3" id="KW-0574">Periplasm</keyword>
<dbReference type="InterPro" id="IPR013974">
    <property type="entry name" value="SAF"/>
</dbReference>
<dbReference type="EMBL" id="WOSW01000018">
    <property type="protein sequence ID" value="NHO32917.1"/>
    <property type="molecule type" value="Genomic_DNA"/>
</dbReference>
<evidence type="ECO:0000256" key="2">
    <source>
        <dbReference type="ARBA" id="ARBA00022729"/>
    </source>
</evidence>
<keyword evidence="6" id="KW-0966">Cell projection</keyword>
<feature type="chain" id="PRO_5045224395" evidence="4">
    <location>
        <begin position="26"/>
        <end position="332"/>
    </location>
</feature>
<dbReference type="PANTHER" id="PTHR36307">
    <property type="entry name" value="FLAGELLA BASAL BODY P-RING FORMATION PROTEIN FLGA"/>
    <property type="match status" value="1"/>
</dbReference>
<keyword evidence="2 4" id="KW-0732">Signal</keyword>
<dbReference type="CDD" id="cd11614">
    <property type="entry name" value="SAF_CpaB_FlgA_like"/>
    <property type="match status" value="1"/>
</dbReference>
<gene>
    <name evidence="6" type="primary">flgA</name>
    <name evidence="6" type="ORF">GOB84_10180</name>
</gene>
<evidence type="ECO:0000256" key="1">
    <source>
        <dbReference type="ARBA" id="ARBA00004418"/>
    </source>
</evidence>
<dbReference type="NCBIfam" id="TIGR03170">
    <property type="entry name" value="flgA_cterm"/>
    <property type="match status" value="1"/>
</dbReference>
<dbReference type="InterPro" id="IPR039246">
    <property type="entry name" value="Flagellar_FlgA"/>
</dbReference>
<reference evidence="6 7" key="1">
    <citation type="journal article" date="2020" name="Int. J. Syst. Evol. Microbiol.">
        <title>Novel acetic acid bacteria from cider fermentations: Acetobacter conturbans sp. nov. and Acetobacter fallax sp. nov.</title>
        <authorList>
            <person name="Sombolestani A.S."/>
            <person name="Cleenwerck I."/>
            <person name="Cnockaert M."/>
            <person name="Borremans W."/>
            <person name="Wieme A.D."/>
            <person name="De Vuyst L."/>
            <person name="Vandamme P."/>
        </authorList>
    </citation>
    <scope>NUCLEOTIDE SEQUENCE [LARGE SCALE GENOMIC DNA]</scope>
    <source>
        <strain evidence="6 7">LMG 1637</strain>
    </source>
</reference>
<dbReference type="Proteomes" id="UP000615326">
    <property type="component" value="Unassembled WGS sequence"/>
</dbReference>